<reference evidence="2 3" key="1">
    <citation type="submission" date="2016-06" db="EMBL/GenBank/DDBJ databases">
        <authorList>
            <person name="Kjaerup R.B."/>
            <person name="Dalgaard T.S."/>
            <person name="Juul-Madsen H.R."/>
        </authorList>
    </citation>
    <scope>NUCLEOTIDE SEQUENCE [LARGE SCALE GENOMIC DNA]</scope>
    <source>
        <strain evidence="2 3">CECT 8886</strain>
    </source>
</reference>
<proteinExistence type="predicted"/>
<dbReference type="EMBL" id="FLOB01000004">
    <property type="protein sequence ID" value="SBS31969.1"/>
    <property type="molecule type" value="Genomic_DNA"/>
</dbReference>
<dbReference type="InterPro" id="IPR006533">
    <property type="entry name" value="T6SS_Vgr_RhsGE"/>
</dbReference>
<dbReference type="InterPro" id="IPR037026">
    <property type="entry name" value="Vgr_OB-fold_dom_sf"/>
</dbReference>
<dbReference type="Gene3D" id="2.40.50.230">
    <property type="entry name" value="Gp5 N-terminal domain"/>
    <property type="match status" value="1"/>
</dbReference>
<accession>A0A1A8TII5</accession>
<name>A0A1A8TII5_9GAMM</name>
<dbReference type="SUPFAM" id="SSF69279">
    <property type="entry name" value="Phage tail proteins"/>
    <property type="match status" value="1"/>
</dbReference>
<dbReference type="NCBIfam" id="TIGR01646">
    <property type="entry name" value="vgr_GE"/>
    <property type="match status" value="1"/>
</dbReference>
<dbReference type="Proteomes" id="UP000092544">
    <property type="component" value="Unassembled WGS sequence"/>
</dbReference>
<gene>
    <name evidence="2" type="ORF">MSP8886_02297</name>
</gene>
<keyword evidence="3" id="KW-1185">Reference proteome</keyword>
<organism evidence="2 3">
    <name type="scientific">Marinomonas spartinae</name>
    <dbReference type="NCBI Taxonomy" id="1792290"/>
    <lineage>
        <taxon>Bacteria</taxon>
        <taxon>Pseudomonadati</taxon>
        <taxon>Pseudomonadota</taxon>
        <taxon>Gammaproteobacteria</taxon>
        <taxon>Oceanospirillales</taxon>
        <taxon>Oceanospirillaceae</taxon>
        <taxon>Marinomonas</taxon>
    </lineage>
</organism>
<dbReference type="RefSeq" id="WP_067016482.1">
    <property type="nucleotide sequence ID" value="NZ_FLOB01000004.1"/>
</dbReference>
<dbReference type="SUPFAM" id="SSF69255">
    <property type="entry name" value="gp5 N-terminal domain-like"/>
    <property type="match status" value="1"/>
</dbReference>
<feature type="domain" description="Gp5/Type VI secretion system Vgr protein OB-fold" evidence="1">
    <location>
        <begin position="378"/>
        <end position="452"/>
    </location>
</feature>
<dbReference type="AlphaFoldDB" id="A0A1A8TII5"/>
<evidence type="ECO:0000313" key="2">
    <source>
        <dbReference type="EMBL" id="SBS31969.1"/>
    </source>
</evidence>
<dbReference type="InterPro" id="IPR006531">
    <property type="entry name" value="Gp5/Vgr_OB"/>
</dbReference>
<evidence type="ECO:0000259" key="1">
    <source>
        <dbReference type="Pfam" id="PF04717"/>
    </source>
</evidence>
<dbReference type="OrthoDB" id="9762420at2"/>
<dbReference type="STRING" id="1792290.MSP8886_02297"/>
<dbReference type="Pfam" id="PF05954">
    <property type="entry name" value="Phage_GPD"/>
    <property type="match status" value="1"/>
</dbReference>
<protein>
    <submittedName>
        <fullName evidence="2">Phage-related baseplate assembly protein</fullName>
    </submittedName>
</protein>
<dbReference type="Pfam" id="PF04717">
    <property type="entry name" value="Phage_base_V"/>
    <property type="match status" value="1"/>
</dbReference>
<sequence>MANSPATNLSGVTTFTIKANGTAINSELGVIAIHVFYQVNHIASAELVLSDGNISTQAFNASESDTFKPGTKISISAGYSSEEAVIFEGIIISHAIRITNSNQSTLNITCKDQAITMTMARNSQSFLKQSDSDIISTLIGNYSGLTAEKIDSISEKHAELVQFNCSDWDFLLTRAEANGLVVSNQSNSLSVTAPTIDKAPELVVTYGTDLIDFSAEIDARHQLSKVTGIGWDPSQQKILKGQAAATSISDQGNFSDSDLAKVLDINDYRLQTSGSLTQEMLESWAKGQRVKSMLAKVRGSLTFQGNAKAKINTLIQLAGVGDRFNGSHYIGGVHHQIENGQWLTTVDLGLSPMWSTEHRDLGAPPAAGWLPPVDGLQIGLVTKLDEDPESQFRIQIEIPALGDENNLVWARLASYYATQKSGNFFIPEIGDEVIIGYVNNDPSQPIVLGSLYSSQHTTPYDLTAENNTKAIVTKNQLKVEFNDEDKVITIITPGNNSITISDKGKSITLSDQNKNTITMDDSGITLDSPKDITLSAKGKINLKSTSNTSIAAQADVKVQGLNVNLEAQTGFTAKGSATAELSASGMTTIKGGLVKIN</sequence>
<evidence type="ECO:0000313" key="3">
    <source>
        <dbReference type="Proteomes" id="UP000092544"/>
    </source>
</evidence>
<dbReference type="SUPFAM" id="SSF69349">
    <property type="entry name" value="Phage fibre proteins"/>
    <property type="match status" value="1"/>
</dbReference>